<reference evidence="4" key="1">
    <citation type="submission" date="2020-05" db="EMBL/GenBank/DDBJ databases">
        <authorList>
            <person name="Chiriac C."/>
            <person name="Salcher M."/>
            <person name="Ghai R."/>
            <person name="Kavagutti S V."/>
        </authorList>
    </citation>
    <scope>NUCLEOTIDE SEQUENCE</scope>
</reference>
<dbReference type="InterPro" id="IPR001126">
    <property type="entry name" value="UmuC"/>
</dbReference>
<feature type="region of interest" description="Disordered" evidence="2">
    <location>
        <begin position="1"/>
        <end position="22"/>
    </location>
</feature>
<dbReference type="InterPro" id="IPR050356">
    <property type="entry name" value="SulA_CellDiv_inhibitor"/>
</dbReference>
<dbReference type="SUPFAM" id="SSF56672">
    <property type="entry name" value="DNA/RNA polymerases"/>
    <property type="match status" value="1"/>
</dbReference>
<protein>
    <submittedName>
        <fullName evidence="4">Unannotated protein</fullName>
    </submittedName>
</protein>
<dbReference type="Pfam" id="PF00817">
    <property type="entry name" value="IMS"/>
    <property type="match status" value="1"/>
</dbReference>
<evidence type="ECO:0000259" key="3">
    <source>
        <dbReference type="Pfam" id="PF00817"/>
    </source>
</evidence>
<dbReference type="InterPro" id="IPR043502">
    <property type="entry name" value="DNA/RNA_pol_sf"/>
</dbReference>
<organism evidence="4">
    <name type="scientific">freshwater metagenome</name>
    <dbReference type="NCBI Taxonomy" id="449393"/>
    <lineage>
        <taxon>unclassified sequences</taxon>
        <taxon>metagenomes</taxon>
        <taxon>ecological metagenomes</taxon>
    </lineage>
</organism>
<feature type="region of interest" description="Disordered" evidence="2">
    <location>
        <begin position="353"/>
        <end position="374"/>
    </location>
</feature>
<accession>A0A6J6ESP4</accession>
<feature type="domain" description="UmuC" evidence="3">
    <location>
        <begin position="43"/>
        <end position="172"/>
    </location>
</feature>
<gene>
    <name evidence="4" type="ORF">UFOPK1493_02923</name>
</gene>
<sequence length="583" mass="61886">MGRHPTSGASRPTARTRPGDGPPRLAVLWCPQWPIVAAGAGIDEPVAVLHTNRVIACSVAAAAAGVRLGLRRREAQARCPEVRLVAHDPAVDRRAFQPVADAVAAFVPRIELDRAGSLVFHTRGPSRYFGGDESMAARVLAAVDEVLGDAIRAAGAPGIGIGDGRFTARVAAQSAAGDPDTTRVLVVPPGGAPAHLASRSLRWLVDAGDVERDLVELFARLGLRTLGDLAALPEADVLARFASPGALAHRLASGGDDRPIGAHDPPEGLALVHRFDTPVQQLDIVVFAGRRLAEDLVAVLGEGGRVCTQFVAVAETDHGETSERLWSLSTGFTAAAMVERLRWQLDGWARLDPSSVDPRDPDPDADPLAESGVPTSGIVQLRLEPTEVRADEGVQLGLWGGRSQADDWARRAATRLAGLVGDEQVVVAEWRGGRHPSDVHRWVPASLSTRLDPGARSPTRVSGSGGSGGTTEARRPPWPGALPMPSPATVHPDPVAVEVLDDRGHPVAVSGRGAISGAPAVLRIATGERVRIAAWAGPWLVDERWWDPARRRRLARCQVVTADGTAHLVVLEQRQWWLTATYD</sequence>
<keyword evidence="1" id="KW-0227">DNA damage</keyword>
<feature type="region of interest" description="Disordered" evidence="2">
    <location>
        <begin position="449"/>
        <end position="480"/>
    </location>
</feature>
<dbReference type="GO" id="GO:0006281">
    <property type="term" value="P:DNA repair"/>
    <property type="evidence" value="ECO:0007669"/>
    <property type="project" value="InterPro"/>
</dbReference>
<dbReference type="AlphaFoldDB" id="A0A6J6ESP4"/>
<dbReference type="PANTHER" id="PTHR35369">
    <property type="entry name" value="BLR3025 PROTEIN-RELATED"/>
    <property type="match status" value="1"/>
</dbReference>
<dbReference type="EMBL" id="CAEZSR010000139">
    <property type="protein sequence ID" value="CAB4579007.1"/>
    <property type="molecule type" value="Genomic_DNA"/>
</dbReference>
<evidence type="ECO:0000313" key="4">
    <source>
        <dbReference type="EMBL" id="CAB4579007.1"/>
    </source>
</evidence>
<evidence type="ECO:0000256" key="1">
    <source>
        <dbReference type="ARBA" id="ARBA00022763"/>
    </source>
</evidence>
<proteinExistence type="predicted"/>
<dbReference type="CDD" id="cd03468">
    <property type="entry name" value="PolY_like"/>
    <property type="match status" value="1"/>
</dbReference>
<dbReference type="Gene3D" id="3.40.1170.60">
    <property type="match status" value="1"/>
</dbReference>
<evidence type="ECO:0000256" key="2">
    <source>
        <dbReference type="SAM" id="MobiDB-lite"/>
    </source>
</evidence>
<name>A0A6J6ESP4_9ZZZZ</name>
<dbReference type="PANTHER" id="PTHR35369:SF2">
    <property type="entry name" value="BLR3025 PROTEIN"/>
    <property type="match status" value="1"/>
</dbReference>